<dbReference type="PANTHER" id="PTHR21054">
    <property type="entry name" value="ZINC METALLOPROTEINASE-RELATED"/>
    <property type="match status" value="1"/>
</dbReference>
<dbReference type="InterPro" id="IPR053002">
    <property type="entry name" value="Metalloproteinase_M10B"/>
</dbReference>
<dbReference type="Pfam" id="PF12044">
    <property type="entry name" value="Metallopep"/>
    <property type="match status" value="1"/>
</dbReference>
<keyword evidence="3" id="KW-1185">Reference proteome</keyword>
<dbReference type="EMBL" id="KQ087205">
    <property type="protein sequence ID" value="KLT42416.1"/>
    <property type="molecule type" value="Genomic_DNA"/>
</dbReference>
<dbReference type="PROSITE" id="PS51752">
    <property type="entry name" value="JACALIN_LECTIN"/>
    <property type="match status" value="1"/>
</dbReference>
<organism evidence="2 3">
    <name type="scientific">Cutaneotrichosporon oleaginosum</name>
    <dbReference type="NCBI Taxonomy" id="879819"/>
    <lineage>
        <taxon>Eukaryota</taxon>
        <taxon>Fungi</taxon>
        <taxon>Dikarya</taxon>
        <taxon>Basidiomycota</taxon>
        <taxon>Agaricomycotina</taxon>
        <taxon>Tremellomycetes</taxon>
        <taxon>Trichosporonales</taxon>
        <taxon>Trichosporonaceae</taxon>
        <taxon>Cutaneotrichosporon</taxon>
    </lineage>
</organism>
<gene>
    <name evidence="2" type="ORF">CC85DRAFT_328171</name>
</gene>
<dbReference type="InterPro" id="IPR036404">
    <property type="entry name" value="Jacalin-like_lectin_dom_sf"/>
</dbReference>
<dbReference type="GeneID" id="28987264"/>
<dbReference type="GO" id="GO:0005737">
    <property type="term" value="C:cytoplasm"/>
    <property type="evidence" value="ECO:0007669"/>
    <property type="project" value="TreeGrafter"/>
</dbReference>
<evidence type="ECO:0000313" key="2">
    <source>
        <dbReference type="EMBL" id="KLT42416.1"/>
    </source>
</evidence>
<evidence type="ECO:0000259" key="1">
    <source>
        <dbReference type="PROSITE" id="PS51752"/>
    </source>
</evidence>
<dbReference type="RefSeq" id="XP_018278907.1">
    <property type="nucleotide sequence ID" value="XM_018426661.1"/>
</dbReference>
<dbReference type="InterPro" id="IPR001229">
    <property type="entry name" value="Jacalin-like_lectin_dom"/>
</dbReference>
<dbReference type="SUPFAM" id="SSF51101">
    <property type="entry name" value="Mannose-binding lectins"/>
    <property type="match status" value="1"/>
</dbReference>
<dbReference type="PANTHER" id="PTHR21054:SF2">
    <property type="entry name" value="MIP04191P"/>
    <property type="match status" value="1"/>
</dbReference>
<accession>A0A0J0XMU0</accession>
<proteinExistence type="predicted"/>
<feature type="domain" description="Jacalin-type lectin" evidence="1">
    <location>
        <begin position="454"/>
        <end position="579"/>
    </location>
</feature>
<dbReference type="OrthoDB" id="74460at2759"/>
<dbReference type="Proteomes" id="UP000053611">
    <property type="component" value="Unassembled WGS sequence"/>
</dbReference>
<evidence type="ECO:0000313" key="3">
    <source>
        <dbReference type="Proteomes" id="UP000053611"/>
    </source>
</evidence>
<dbReference type="Gene3D" id="2.100.10.30">
    <property type="entry name" value="Jacalin-like lectin domain"/>
    <property type="match status" value="1"/>
</dbReference>
<reference evidence="2 3" key="1">
    <citation type="submission" date="2015-03" db="EMBL/GenBank/DDBJ databases">
        <title>Genomics and transcriptomics of the oil-accumulating basidiomycete yeast T. oleaginosus allow insights into substrate utilization and the diverse evolutionary trajectories of mating systems in fungi.</title>
        <authorList>
            <consortium name="DOE Joint Genome Institute"/>
            <person name="Kourist R."/>
            <person name="Kracht O."/>
            <person name="Bracharz F."/>
            <person name="Lipzen A."/>
            <person name="Nolan M."/>
            <person name="Ohm R."/>
            <person name="Grigoriev I."/>
            <person name="Sun S."/>
            <person name="Heitman J."/>
            <person name="Bruck T."/>
            <person name="Nowrousian M."/>
        </authorList>
    </citation>
    <scope>NUCLEOTIDE SEQUENCE [LARGE SCALE GENOMIC DNA]</scope>
    <source>
        <strain evidence="2 3">IBC0246</strain>
    </source>
</reference>
<protein>
    <recommendedName>
        <fullName evidence="1">Jacalin-type lectin domain-containing protein</fullName>
    </recommendedName>
</protein>
<dbReference type="Pfam" id="PF01419">
    <property type="entry name" value="Jacalin"/>
    <property type="match status" value="1"/>
</dbReference>
<dbReference type="AlphaFoldDB" id="A0A0J0XMU0"/>
<name>A0A0J0XMU0_9TREE</name>
<sequence>MTSITIQTPSPSSPVHSHLTLIIGHISPAPPHGSSVTVTAAPHPPVRFPVHPNGRFKALAPLTPGENGVYIECGAASTMHPVFYQPLQTRPISLIIVAARDSPLCFDDVRPTNVEMAARRLRMAAYLWQAYTGEQMMRAGFGPRTFQFETEWGVDTVSAAGVHAQIPKVTLVRSRHSVAEIRDENRAQQGSGSGKQDLYGMMREAVAAAPEFAGRTGLQAAVLILDATHRNGLIVGHAALGGDGDPFPLAIFGSHTCFAWPETLDQVVPTFTCRDAVDTRSCGIDAEGKDYGMAAQVGIGAMMHEVGHMLSCPHQTHGVMLRDYVRLAESFIALQPDDRNECMWHRLDALRFLAHPSFALPSDKSLPATKGAILVTAAADGVQVSTPDSAVLAIEYRRPGKETADPFVDLSGQGVASFGIPRASLDGFDRVTVLASDGGKLEFPLADIWPARGALRSPPFGARTGTRHAVGVPPALRHIRVYCGAALDGLELDGALFGTRGGSPHDWALRPGEYVTRIHVQHGAWIDGIQFVTDQRASPWFGARGGGPGEARVPHGYRWSGVFGHVGAWCHGIGFEFEPLGAQNAPVLQGAAQGDVNGHGAQGLHGLQQQWHASAPLRQGIEAKVKSKLKSLFG</sequence>
<dbReference type="InterPro" id="IPR021917">
    <property type="entry name" value="Unchr_Zn-peptidase-like"/>
</dbReference>